<feature type="compositionally biased region" description="Polar residues" evidence="1">
    <location>
        <begin position="63"/>
        <end position="76"/>
    </location>
</feature>
<comment type="caution">
    <text evidence="2">The sequence shown here is derived from an EMBL/GenBank/DDBJ whole genome shotgun (WGS) entry which is preliminary data.</text>
</comment>
<dbReference type="EMBL" id="QETA01000005">
    <property type="protein sequence ID" value="PWF22234.1"/>
    <property type="molecule type" value="Genomic_DNA"/>
</dbReference>
<dbReference type="AlphaFoldDB" id="A0A2V1JXK5"/>
<protein>
    <submittedName>
        <fullName evidence="2">DUF3613 domain-containing protein</fullName>
    </submittedName>
</protein>
<proteinExistence type="predicted"/>
<dbReference type="Proteomes" id="UP000245212">
    <property type="component" value="Unassembled WGS sequence"/>
</dbReference>
<dbReference type="RefSeq" id="WP_109062472.1">
    <property type="nucleotide sequence ID" value="NZ_QETA01000005.1"/>
</dbReference>
<dbReference type="Pfam" id="PF12266">
    <property type="entry name" value="DUF3613"/>
    <property type="match status" value="1"/>
</dbReference>
<accession>A0A2V1JXK5</accession>
<dbReference type="InterPro" id="IPR022053">
    <property type="entry name" value="DUF3613"/>
</dbReference>
<feature type="region of interest" description="Disordered" evidence="1">
    <location>
        <begin position="30"/>
        <end position="89"/>
    </location>
</feature>
<name>A0A2V1JXK5_9BURK</name>
<evidence type="ECO:0000256" key="1">
    <source>
        <dbReference type="SAM" id="MobiDB-lite"/>
    </source>
</evidence>
<evidence type="ECO:0000313" key="3">
    <source>
        <dbReference type="Proteomes" id="UP000245212"/>
    </source>
</evidence>
<organism evidence="2 3">
    <name type="scientific">Corticimicrobacter populi</name>
    <dbReference type="NCBI Taxonomy" id="2175229"/>
    <lineage>
        <taxon>Bacteria</taxon>
        <taxon>Pseudomonadati</taxon>
        <taxon>Pseudomonadota</taxon>
        <taxon>Betaproteobacteria</taxon>
        <taxon>Burkholderiales</taxon>
        <taxon>Alcaligenaceae</taxon>
        <taxon>Corticimicrobacter</taxon>
    </lineage>
</organism>
<evidence type="ECO:0000313" key="2">
    <source>
        <dbReference type="EMBL" id="PWF22234.1"/>
    </source>
</evidence>
<sequence length="138" mass="14700">MTCPLLSRLPETALLATIWLGLSGVPHVYAQPTDQAGTGSSATSSASTPERPVVRRIVAPGQTADTAQPDSASTPAASGRSPAIGETTRRLLAAQANPDRPGSHLPILGATAQLSWQRYLDSFRQPLPEWFDERLEKD</sequence>
<feature type="compositionally biased region" description="Low complexity" evidence="1">
    <location>
        <begin position="36"/>
        <end position="48"/>
    </location>
</feature>
<gene>
    <name evidence="2" type="ORF">DD235_12730</name>
</gene>
<reference evidence="3" key="1">
    <citation type="submission" date="2018-05" db="EMBL/GenBank/DDBJ databases">
        <authorList>
            <person name="Li Y."/>
        </authorList>
    </citation>
    <scope>NUCLEOTIDE SEQUENCE [LARGE SCALE GENOMIC DNA]</scope>
    <source>
        <strain evidence="3">3d-2-2</strain>
    </source>
</reference>
<keyword evidence="3" id="KW-1185">Reference proteome</keyword>